<gene>
    <name evidence="2" type="ORF">M011DRAFT_456831</name>
</gene>
<evidence type="ECO:0000313" key="3">
    <source>
        <dbReference type="Proteomes" id="UP000799440"/>
    </source>
</evidence>
<proteinExistence type="predicted"/>
<feature type="compositionally biased region" description="Basic and acidic residues" evidence="1">
    <location>
        <begin position="171"/>
        <end position="181"/>
    </location>
</feature>
<keyword evidence="3" id="KW-1185">Reference proteome</keyword>
<organism evidence="2 3">
    <name type="scientific">Sporormia fimetaria CBS 119925</name>
    <dbReference type="NCBI Taxonomy" id="1340428"/>
    <lineage>
        <taxon>Eukaryota</taxon>
        <taxon>Fungi</taxon>
        <taxon>Dikarya</taxon>
        <taxon>Ascomycota</taxon>
        <taxon>Pezizomycotina</taxon>
        <taxon>Dothideomycetes</taxon>
        <taxon>Pleosporomycetidae</taxon>
        <taxon>Pleosporales</taxon>
        <taxon>Sporormiaceae</taxon>
        <taxon>Sporormia</taxon>
    </lineage>
</organism>
<feature type="region of interest" description="Disordered" evidence="1">
    <location>
        <begin position="1"/>
        <end position="45"/>
    </location>
</feature>
<feature type="compositionally biased region" description="Polar residues" evidence="1">
    <location>
        <begin position="1"/>
        <end position="26"/>
    </location>
</feature>
<name>A0A6A6VFH0_9PLEO</name>
<reference evidence="2" key="1">
    <citation type="journal article" date="2020" name="Stud. Mycol.">
        <title>101 Dothideomycetes genomes: a test case for predicting lifestyles and emergence of pathogens.</title>
        <authorList>
            <person name="Haridas S."/>
            <person name="Albert R."/>
            <person name="Binder M."/>
            <person name="Bloem J."/>
            <person name="Labutti K."/>
            <person name="Salamov A."/>
            <person name="Andreopoulos B."/>
            <person name="Baker S."/>
            <person name="Barry K."/>
            <person name="Bills G."/>
            <person name="Bluhm B."/>
            <person name="Cannon C."/>
            <person name="Castanera R."/>
            <person name="Culley D."/>
            <person name="Daum C."/>
            <person name="Ezra D."/>
            <person name="Gonzalez J."/>
            <person name="Henrissat B."/>
            <person name="Kuo A."/>
            <person name="Liang C."/>
            <person name="Lipzen A."/>
            <person name="Lutzoni F."/>
            <person name="Magnuson J."/>
            <person name="Mondo S."/>
            <person name="Nolan M."/>
            <person name="Ohm R."/>
            <person name="Pangilinan J."/>
            <person name="Park H.-J."/>
            <person name="Ramirez L."/>
            <person name="Alfaro M."/>
            <person name="Sun H."/>
            <person name="Tritt A."/>
            <person name="Yoshinaga Y."/>
            <person name="Zwiers L.-H."/>
            <person name="Turgeon B."/>
            <person name="Goodwin S."/>
            <person name="Spatafora J."/>
            <person name="Crous P."/>
            <person name="Grigoriev I."/>
        </authorList>
    </citation>
    <scope>NUCLEOTIDE SEQUENCE</scope>
    <source>
        <strain evidence="2">CBS 119925</strain>
    </source>
</reference>
<dbReference type="AlphaFoldDB" id="A0A6A6VFH0"/>
<evidence type="ECO:0000256" key="1">
    <source>
        <dbReference type="SAM" id="MobiDB-lite"/>
    </source>
</evidence>
<dbReference type="EMBL" id="MU006566">
    <property type="protein sequence ID" value="KAF2749342.1"/>
    <property type="molecule type" value="Genomic_DNA"/>
</dbReference>
<evidence type="ECO:0000313" key="2">
    <source>
        <dbReference type="EMBL" id="KAF2749342.1"/>
    </source>
</evidence>
<protein>
    <submittedName>
        <fullName evidence="2">Uncharacterized protein</fullName>
    </submittedName>
</protein>
<accession>A0A6A6VFH0</accession>
<feature type="region of interest" description="Disordered" evidence="1">
    <location>
        <begin position="171"/>
        <end position="199"/>
    </location>
</feature>
<dbReference type="Proteomes" id="UP000799440">
    <property type="component" value="Unassembled WGS sequence"/>
</dbReference>
<feature type="compositionally biased region" description="Acidic residues" evidence="1">
    <location>
        <begin position="190"/>
        <end position="199"/>
    </location>
</feature>
<sequence length="214" mass="24396">MSPSTSRHYGQGGPTSRPSSEATVSPQMIKGQYDAQANPRKMHKKATCLPETSGWRDVERQVTSCSMSSSMSLAQGAGYQSRYLHLDGRPLGNAIPYTEDVLPMLEDAFKHSKARLPPRSMETHVFIKFKSAAPGDFCWRDRPSAMPCLEKPDDSEEKECYHRARRICLEKPNDPEEEERHHRARRPCLEEPDDPEEGECNYRARWFNVLKLDG</sequence>